<evidence type="ECO:0000256" key="1">
    <source>
        <dbReference type="ARBA" id="ARBA00022801"/>
    </source>
</evidence>
<evidence type="ECO:0000313" key="3">
    <source>
        <dbReference type="Proteomes" id="UP000650833"/>
    </source>
</evidence>
<dbReference type="InterPro" id="IPR001087">
    <property type="entry name" value="GDSL"/>
</dbReference>
<dbReference type="EMBL" id="JAEPRC010000496">
    <property type="protein sequence ID" value="KAG2196090.1"/>
    <property type="molecule type" value="Genomic_DNA"/>
</dbReference>
<gene>
    <name evidence="2" type="ORF">INT46_010157</name>
</gene>
<dbReference type="PANTHER" id="PTHR45648">
    <property type="entry name" value="GDSL LIPASE/ACYLHYDROLASE FAMILY PROTEIN (AFU_ORTHOLOGUE AFUA_4G14700)"/>
    <property type="match status" value="1"/>
</dbReference>
<proteinExistence type="predicted"/>
<dbReference type="Pfam" id="PF00657">
    <property type="entry name" value="Lipase_GDSL"/>
    <property type="match status" value="1"/>
</dbReference>
<keyword evidence="1" id="KW-0378">Hydrolase</keyword>
<dbReference type="InterPro" id="IPR051058">
    <property type="entry name" value="GDSL_Est/Lipase"/>
</dbReference>
<sequence length="224" mass="25395">MWVEYLSKLMNDAALYDFAQSGATANNDLVTHPGSIDMNHQITRFLASSAAIEPKDTSLYALWTGVNDVRLLFEEEDDDSIRKDMVGKIVASIGNDMQRLYSGGAKYIMLVGLIPLDLIPMYYGKPADTKQAFNDLVKYYNSALKETLEGFMVNKSDIDTSFFDTYQLFETLYSQNELQRNARVNCGGKTNCGDKIWWNELHLTTQVHLKLAEAMYNNIVLLGW</sequence>
<dbReference type="SUPFAM" id="SSF52266">
    <property type="entry name" value="SGNH hydrolase"/>
    <property type="match status" value="1"/>
</dbReference>
<dbReference type="Proteomes" id="UP000650833">
    <property type="component" value="Unassembled WGS sequence"/>
</dbReference>
<dbReference type="InterPro" id="IPR036514">
    <property type="entry name" value="SGNH_hydro_sf"/>
</dbReference>
<dbReference type="Gene3D" id="3.40.50.1110">
    <property type="entry name" value="SGNH hydrolase"/>
    <property type="match status" value="1"/>
</dbReference>
<dbReference type="AlphaFoldDB" id="A0A8H7QPW4"/>
<dbReference type="GO" id="GO:0016788">
    <property type="term" value="F:hydrolase activity, acting on ester bonds"/>
    <property type="evidence" value="ECO:0007669"/>
    <property type="project" value="InterPro"/>
</dbReference>
<evidence type="ECO:0000313" key="2">
    <source>
        <dbReference type="EMBL" id="KAG2196090.1"/>
    </source>
</evidence>
<dbReference type="OrthoDB" id="1600564at2759"/>
<protein>
    <submittedName>
        <fullName evidence="2">Uncharacterized protein</fullName>
    </submittedName>
</protein>
<comment type="caution">
    <text evidence="2">The sequence shown here is derived from an EMBL/GenBank/DDBJ whole genome shotgun (WGS) entry which is preliminary data.</text>
</comment>
<accession>A0A8H7QPW4</accession>
<reference evidence="2" key="1">
    <citation type="submission" date="2020-12" db="EMBL/GenBank/DDBJ databases">
        <title>Metabolic potential, ecology and presence of endohyphal bacteria is reflected in genomic diversity of Mucoromycotina.</title>
        <authorList>
            <person name="Muszewska A."/>
            <person name="Okrasinska A."/>
            <person name="Steczkiewicz K."/>
            <person name="Drgas O."/>
            <person name="Orlowska M."/>
            <person name="Perlinska-Lenart U."/>
            <person name="Aleksandrzak-Piekarczyk T."/>
            <person name="Szatraj K."/>
            <person name="Zielenkiewicz U."/>
            <person name="Pilsyk S."/>
            <person name="Malc E."/>
            <person name="Mieczkowski P."/>
            <person name="Kruszewska J.S."/>
            <person name="Biernat P."/>
            <person name="Pawlowska J."/>
        </authorList>
    </citation>
    <scope>NUCLEOTIDE SEQUENCE</scope>
    <source>
        <strain evidence="2">CBS 226.32</strain>
    </source>
</reference>
<name>A0A8H7QPW4_9FUNG</name>
<dbReference type="PANTHER" id="PTHR45648:SF22">
    <property type="entry name" value="GDSL LIPASE_ACYLHYDROLASE FAMILY PROTEIN (AFU_ORTHOLOGUE AFUA_4G14700)"/>
    <property type="match status" value="1"/>
</dbReference>
<keyword evidence="3" id="KW-1185">Reference proteome</keyword>
<organism evidence="2 3">
    <name type="scientific">Mucor plumbeus</name>
    <dbReference type="NCBI Taxonomy" id="97098"/>
    <lineage>
        <taxon>Eukaryota</taxon>
        <taxon>Fungi</taxon>
        <taxon>Fungi incertae sedis</taxon>
        <taxon>Mucoromycota</taxon>
        <taxon>Mucoromycotina</taxon>
        <taxon>Mucoromycetes</taxon>
        <taxon>Mucorales</taxon>
        <taxon>Mucorineae</taxon>
        <taxon>Mucoraceae</taxon>
        <taxon>Mucor</taxon>
    </lineage>
</organism>